<evidence type="ECO:0000313" key="2">
    <source>
        <dbReference type="EMBL" id="KAK7479579.1"/>
    </source>
</evidence>
<protein>
    <submittedName>
        <fullName evidence="2">Uncharacterized protein</fullName>
    </submittedName>
</protein>
<name>A0ABD0JXX9_9CAEN</name>
<accession>A0ABD0JXX9</accession>
<comment type="caution">
    <text evidence="2">The sequence shown here is derived from an EMBL/GenBank/DDBJ whole genome shotgun (WGS) entry which is preliminary data.</text>
</comment>
<reference evidence="2 3" key="1">
    <citation type="journal article" date="2023" name="Sci. Data">
        <title>Genome assembly of the Korean intertidal mud-creeper Batillaria attramentaria.</title>
        <authorList>
            <person name="Patra A.K."/>
            <person name="Ho P.T."/>
            <person name="Jun S."/>
            <person name="Lee S.J."/>
            <person name="Kim Y."/>
            <person name="Won Y.J."/>
        </authorList>
    </citation>
    <scope>NUCLEOTIDE SEQUENCE [LARGE SCALE GENOMIC DNA]</scope>
    <source>
        <strain evidence="2">Wonlab-2016</strain>
    </source>
</reference>
<sequence>DTGVIYRLSKANRHSAYDSQQLCNHTPVPAEEESVQELTPTSVGDVGSDQGYASSSGSTLQTIPMLEDSNKRDS</sequence>
<feature type="compositionally biased region" description="Polar residues" evidence="1">
    <location>
        <begin position="51"/>
        <end position="62"/>
    </location>
</feature>
<feature type="non-terminal residue" evidence="2">
    <location>
        <position position="1"/>
    </location>
</feature>
<proteinExistence type="predicted"/>
<keyword evidence="3" id="KW-1185">Reference proteome</keyword>
<dbReference type="Proteomes" id="UP001519460">
    <property type="component" value="Unassembled WGS sequence"/>
</dbReference>
<evidence type="ECO:0000256" key="1">
    <source>
        <dbReference type="SAM" id="MobiDB-lite"/>
    </source>
</evidence>
<organism evidence="2 3">
    <name type="scientific">Batillaria attramentaria</name>
    <dbReference type="NCBI Taxonomy" id="370345"/>
    <lineage>
        <taxon>Eukaryota</taxon>
        <taxon>Metazoa</taxon>
        <taxon>Spiralia</taxon>
        <taxon>Lophotrochozoa</taxon>
        <taxon>Mollusca</taxon>
        <taxon>Gastropoda</taxon>
        <taxon>Caenogastropoda</taxon>
        <taxon>Sorbeoconcha</taxon>
        <taxon>Cerithioidea</taxon>
        <taxon>Batillariidae</taxon>
        <taxon>Batillaria</taxon>
    </lineage>
</organism>
<feature type="region of interest" description="Disordered" evidence="1">
    <location>
        <begin position="29"/>
        <end position="74"/>
    </location>
</feature>
<evidence type="ECO:0000313" key="3">
    <source>
        <dbReference type="Proteomes" id="UP001519460"/>
    </source>
</evidence>
<dbReference type="EMBL" id="JACVVK020000299">
    <property type="protein sequence ID" value="KAK7479579.1"/>
    <property type="molecule type" value="Genomic_DNA"/>
</dbReference>
<gene>
    <name evidence="2" type="ORF">BaRGS_00029128</name>
</gene>
<dbReference type="AlphaFoldDB" id="A0ABD0JXX9"/>